<evidence type="ECO:0000259" key="3">
    <source>
        <dbReference type="PROSITE" id="PS51186"/>
    </source>
</evidence>
<dbReference type="GO" id="GO:0016747">
    <property type="term" value="F:acyltransferase activity, transferring groups other than amino-acyl groups"/>
    <property type="evidence" value="ECO:0007669"/>
    <property type="project" value="InterPro"/>
</dbReference>
<dbReference type="NCBIfam" id="NF002959">
    <property type="entry name" value="PRK03624.1"/>
    <property type="match status" value="1"/>
</dbReference>
<organism evidence="4 5">
    <name type="scientific">candidate division KSB3 bacterium</name>
    <dbReference type="NCBI Taxonomy" id="2044937"/>
    <lineage>
        <taxon>Bacteria</taxon>
        <taxon>candidate division KSB3</taxon>
    </lineage>
</organism>
<sequence length="153" mass="17332">MRPTLCIRPYSAADEQQVIDLWFQCHLISPSNNPQKDIARKLTVNPELFFVGVLDEGIVATCMAGYEGHRGWINYLAVKPEYQHQGIARQMMEAAEQALRGRGCPKINLQVRSTNTAVLAVYEKLGFTKDDVVSMGKRLVLDREPSPYNPRIR</sequence>
<dbReference type="SUPFAM" id="SSF55729">
    <property type="entry name" value="Acyl-CoA N-acyltransferases (Nat)"/>
    <property type="match status" value="1"/>
</dbReference>
<protein>
    <submittedName>
        <fullName evidence="4">GNAT family acetyltransferase</fullName>
    </submittedName>
</protein>
<accession>A0A2G6KD58</accession>
<dbReference type="InterPro" id="IPR000182">
    <property type="entry name" value="GNAT_dom"/>
</dbReference>
<keyword evidence="1 4" id="KW-0808">Transferase</keyword>
<gene>
    <name evidence="4" type="ORF">CSA56_10790</name>
</gene>
<dbReference type="CDD" id="cd04301">
    <property type="entry name" value="NAT_SF"/>
    <property type="match status" value="1"/>
</dbReference>
<dbReference type="PANTHER" id="PTHR43877">
    <property type="entry name" value="AMINOALKYLPHOSPHONATE N-ACETYLTRANSFERASE-RELATED-RELATED"/>
    <property type="match status" value="1"/>
</dbReference>
<reference evidence="4 5" key="1">
    <citation type="submission" date="2017-10" db="EMBL/GenBank/DDBJ databases">
        <title>Novel microbial diversity and functional potential in the marine mammal oral microbiome.</title>
        <authorList>
            <person name="Dudek N.K."/>
            <person name="Sun C.L."/>
            <person name="Burstein D."/>
            <person name="Kantor R.S."/>
            <person name="Aliaga Goltsman D.S."/>
            <person name="Bik E.M."/>
            <person name="Thomas B.C."/>
            <person name="Banfield J.F."/>
            <person name="Relman D.A."/>
        </authorList>
    </citation>
    <scope>NUCLEOTIDE SEQUENCE [LARGE SCALE GENOMIC DNA]</scope>
    <source>
        <strain evidence="4">DOLJORAL78_47_16</strain>
    </source>
</reference>
<proteinExistence type="predicted"/>
<comment type="caution">
    <text evidence="4">The sequence shown here is derived from an EMBL/GenBank/DDBJ whole genome shotgun (WGS) entry which is preliminary data.</text>
</comment>
<dbReference type="EMBL" id="PDSK01000096">
    <property type="protein sequence ID" value="PIE33597.1"/>
    <property type="molecule type" value="Genomic_DNA"/>
</dbReference>
<keyword evidence="2" id="KW-0012">Acyltransferase</keyword>
<dbReference type="Proteomes" id="UP000230821">
    <property type="component" value="Unassembled WGS sequence"/>
</dbReference>
<feature type="domain" description="N-acetyltransferase" evidence="3">
    <location>
        <begin position="5"/>
        <end position="144"/>
    </location>
</feature>
<name>A0A2G6KD58_9BACT</name>
<dbReference type="InterPro" id="IPR050832">
    <property type="entry name" value="Bact_Acetyltransf"/>
</dbReference>
<evidence type="ECO:0000256" key="1">
    <source>
        <dbReference type="ARBA" id="ARBA00022679"/>
    </source>
</evidence>
<dbReference type="Pfam" id="PF00583">
    <property type="entry name" value="Acetyltransf_1"/>
    <property type="match status" value="1"/>
</dbReference>
<dbReference type="InterPro" id="IPR016181">
    <property type="entry name" value="Acyl_CoA_acyltransferase"/>
</dbReference>
<dbReference type="Gene3D" id="3.40.630.30">
    <property type="match status" value="1"/>
</dbReference>
<evidence type="ECO:0000313" key="4">
    <source>
        <dbReference type="EMBL" id="PIE33597.1"/>
    </source>
</evidence>
<evidence type="ECO:0000313" key="5">
    <source>
        <dbReference type="Proteomes" id="UP000230821"/>
    </source>
</evidence>
<dbReference type="PROSITE" id="PS51186">
    <property type="entry name" value="GNAT"/>
    <property type="match status" value="1"/>
</dbReference>
<dbReference type="AlphaFoldDB" id="A0A2G6KD58"/>
<evidence type="ECO:0000256" key="2">
    <source>
        <dbReference type="ARBA" id="ARBA00023315"/>
    </source>
</evidence>